<dbReference type="PANTHER" id="PTHR33498:SF1">
    <property type="entry name" value="TRANSPOSASE FOR INSERTION SEQUENCE ELEMENT IS1557"/>
    <property type="match status" value="1"/>
</dbReference>
<organism evidence="2 3">
    <name type="scientific">Glutamicibacter nicotianae</name>
    <name type="common">Arthrobacter nicotianae</name>
    <dbReference type="NCBI Taxonomy" id="37929"/>
    <lineage>
        <taxon>Bacteria</taxon>
        <taxon>Bacillati</taxon>
        <taxon>Actinomycetota</taxon>
        <taxon>Actinomycetes</taxon>
        <taxon>Micrococcales</taxon>
        <taxon>Micrococcaceae</taxon>
        <taxon>Glutamicibacter</taxon>
    </lineage>
</organism>
<proteinExistence type="predicted"/>
<evidence type="ECO:0000259" key="1">
    <source>
        <dbReference type="Pfam" id="PF01610"/>
    </source>
</evidence>
<sequence>MPHPTFTTPDLTSFTSLDRLGLTATGQRLSTSRAEILCEVTDPDPWCRRCGQHGVPRDTITLRLAHEPLGWRPTVLVIKHRRYRCAHCRHVWREDLSKAAETRQKISRSGLAWALAGLVCQHLSVARIAEGLGVTWNTANEAVLAEGRRLLINDPARYDGVRVLSVDEHVWRHTASGDKYVTVIVDLTAVREGTGPARWLDMVAGRSKAVFKSWLAERDEQWKRGIEVVAMDGFAGFKTAAAEELPEAVEVLDPFHVVKLGSDALDGTRQRVQREQHGPRGLKNDPLYKARRTLTVGLDLAIEKQKAKLEDLFTEPAYEPVQLVWSVYQRMVDAYRQPKPEVGKWALSTLIDEIGSKVPAGLPELKRLGTTLKRRKNDILAYFDHKGSSKGPTEALNGRLEHLRGIALGFKNLAHYIARSLLETGGFRPRLHPQS</sequence>
<accession>A0ABQ0RQL1</accession>
<dbReference type="Proteomes" id="UP000316242">
    <property type="component" value="Unassembled WGS sequence"/>
</dbReference>
<dbReference type="InterPro" id="IPR047951">
    <property type="entry name" value="Transpos_ISL3"/>
</dbReference>
<evidence type="ECO:0000313" key="3">
    <source>
        <dbReference type="Proteomes" id="UP000316242"/>
    </source>
</evidence>
<protein>
    <submittedName>
        <fullName evidence="2">ISL3 family transposase</fullName>
    </submittedName>
</protein>
<gene>
    <name evidence="2" type="ORF">ANI01nite_33110</name>
</gene>
<dbReference type="PANTHER" id="PTHR33498">
    <property type="entry name" value="TRANSPOSASE FOR INSERTION SEQUENCE ELEMENT IS1557"/>
    <property type="match status" value="1"/>
</dbReference>
<dbReference type="NCBIfam" id="NF033550">
    <property type="entry name" value="transpos_ISL3"/>
    <property type="match status" value="1"/>
</dbReference>
<dbReference type="InterPro" id="IPR002560">
    <property type="entry name" value="Transposase_DDE"/>
</dbReference>
<feature type="domain" description="Transposase IS204/IS1001/IS1096/IS1165 DDE" evidence="1">
    <location>
        <begin position="164"/>
        <end position="419"/>
    </location>
</feature>
<comment type="caution">
    <text evidence="2">The sequence shown here is derived from an EMBL/GenBank/DDBJ whole genome shotgun (WGS) entry which is preliminary data.</text>
</comment>
<name>A0ABQ0RQL1_GLUNI</name>
<evidence type="ECO:0000313" key="2">
    <source>
        <dbReference type="EMBL" id="GEC14108.1"/>
    </source>
</evidence>
<keyword evidence="3" id="KW-1185">Reference proteome</keyword>
<reference evidence="2 3" key="1">
    <citation type="submission" date="2019-06" db="EMBL/GenBank/DDBJ databases">
        <title>Whole genome shotgun sequence of Glutamicibacter nicotianae NBRC 14234.</title>
        <authorList>
            <person name="Hosoyama A."/>
            <person name="Uohara A."/>
            <person name="Ohji S."/>
            <person name="Ichikawa N."/>
        </authorList>
    </citation>
    <scope>NUCLEOTIDE SEQUENCE [LARGE SCALE GENOMIC DNA]</scope>
    <source>
        <strain evidence="2 3">NBRC 14234</strain>
    </source>
</reference>
<dbReference type="Pfam" id="PF01610">
    <property type="entry name" value="DDE_Tnp_ISL3"/>
    <property type="match status" value="1"/>
</dbReference>
<dbReference type="EMBL" id="BJNE01000041">
    <property type="protein sequence ID" value="GEC14108.1"/>
    <property type="molecule type" value="Genomic_DNA"/>
</dbReference>
<dbReference type="RefSeq" id="WP_141359365.1">
    <property type="nucleotide sequence ID" value="NZ_BAAAWM010000001.1"/>
</dbReference>